<feature type="compositionally biased region" description="Basic and acidic residues" evidence="5">
    <location>
        <begin position="898"/>
        <end position="912"/>
    </location>
</feature>
<dbReference type="GO" id="GO:0006606">
    <property type="term" value="P:protein import into nucleus"/>
    <property type="evidence" value="ECO:0007669"/>
    <property type="project" value="TreeGrafter"/>
</dbReference>
<dbReference type="InterPro" id="IPR026054">
    <property type="entry name" value="Nucleoporin"/>
</dbReference>
<evidence type="ECO:0000256" key="1">
    <source>
        <dbReference type="ARBA" id="ARBA00004123"/>
    </source>
</evidence>
<dbReference type="SUPFAM" id="SSF117289">
    <property type="entry name" value="Nucleoporin domain"/>
    <property type="match status" value="1"/>
</dbReference>
<dbReference type="Proteomes" id="UP000789706">
    <property type="component" value="Unassembled WGS sequence"/>
</dbReference>
<evidence type="ECO:0000256" key="3">
    <source>
        <dbReference type="ARBA" id="ARBA00023242"/>
    </source>
</evidence>
<evidence type="ECO:0000256" key="4">
    <source>
        <dbReference type="SAM" id="Coils"/>
    </source>
</evidence>
<dbReference type="InterPro" id="IPR039462">
    <property type="entry name" value="Nup159/Nup146_N"/>
</dbReference>
<dbReference type="GO" id="GO:0005643">
    <property type="term" value="C:nuclear pore"/>
    <property type="evidence" value="ECO:0007669"/>
    <property type="project" value="TreeGrafter"/>
</dbReference>
<reference evidence="7" key="1">
    <citation type="submission" date="2021-06" db="EMBL/GenBank/DDBJ databases">
        <authorList>
            <person name="Kallberg Y."/>
            <person name="Tangrot J."/>
            <person name="Rosling A."/>
        </authorList>
    </citation>
    <scope>NUCLEOTIDE SEQUENCE</scope>
    <source>
        <strain evidence="7">AZ414A</strain>
    </source>
</reference>
<keyword evidence="4" id="KW-0175">Coiled coil</keyword>
<feature type="coiled-coil region" evidence="4">
    <location>
        <begin position="658"/>
        <end position="692"/>
    </location>
</feature>
<name>A0A9N8VKD1_9GLOM</name>
<dbReference type="InterPro" id="IPR015943">
    <property type="entry name" value="WD40/YVTN_repeat-like_dom_sf"/>
</dbReference>
<evidence type="ECO:0000259" key="6">
    <source>
        <dbReference type="Pfam" id="PF16755"/>
    </source>
</evidence>
<dbReference type="Pfam" id="PF16755">
    <property type="entry name" value="Beta-prop_NUP159_NUP214"/>
    <property type="match status" value="1"/>
</dbReference>
<gene>
    <name evidence="7" type="ORF">DEBURN_LOCUS2266</name>
</gene>
<dbReference type="EMBL" id="CAJVPK010000119">
    <property type="protein sequence ID" value="CAG8453287.1"/>
    <property type="molecule type" value="Genomic_DNA"/>
</dbReference>
<dbReference type="GO" id="GO:0008139">
    <property type="term" value="F:nuclear localization sequence binding"/>
    <property type="evidence" value="ECO:0007669"/>
    <property type="project" value="TreeGrafter"/>
</dbReference>
<evidence type="ECO:0000313" key="8">
    <source>
        <dbReference type="Proteomes" id="UP000789706"/>
    </source>
</evidence>
<evidence type="ECO:0000313" key="7">
    <source>
        <dbReference type="EMBL" id="CAG8453287.1"/>
    </source>
</evidence>
<dbReference type="Gene3D" id="2.130.10.10">
    <property type="entry name" value="YVTN repeat-like/Quinoprotein amine dehydrogenase"/>
    <property type="match status" value="1"/>
</dbReference>
<feature type="domain" description="Nucleoporin Nup159/Nup146 N-terminal" evidence="6">
    <location>
        <begin position="43"/>
        <end position="381"/>
    </location>
</feature>
<evidence type="ECO:0000256" key="2">
    <source>
        <dbReference type="ARBA" id="ARBA00022448"/>
    </source>
</evidence>
<dbReference type="SMART" id="SM00320">
    <property type="entry name" value="WD40"/>
    <property type="match status" value="2"/>
</dbReference>
<comment type="subcellular location">
    <subcellularLocation>
        <location evidence="1">Nucleus</location>
    </subcellularLocation>
</comment>
<dbReference type="GO" id="GO:0006405">
    <property type="term" value="P:RNA export from nucleus"/>
    <property type="evidence" value="ECO:0007669"/>
    <property type="project" value="TreeGrafter"/>
</dbReference>
<feature type="region of interest" description="Disordered" evidence="5">
    <location>
        <begin position="892"/>
        <end position="918"/>
    </location>
</feature>
<accession>A0A9N8VKD1</accession>
<dbReference type="InterPro" id="IPR001680">
    <property type="entry name" value="WD40_rpt"/>
</dbReference>
<dbReference type="GO" id="GO:0017056">
    <property type="term" value="F:structural constituent of nuclear pore"/>
    <property type="evidence" value="ECO:0007669"/>
    <property type="project" value="TreeGrafter"/>
</dbReference>
<protein>
    <submittedName>
        <fullName evidence="7">805_t:CDS:1</fullName>
    </submittedName>
</protein>
<evidence type="ECO:0000256" key="5">
    <source>
        <dbReference type="SAM" id="MobiDB-lite"/>
    </source>
</evidence>
<keyword evidence="3" id="KW-0539">Nucleus</keyword>
<proteinExistence type="predicted"/>
<sequence length="1487" mass="166751">MSEEIEQQSLEEEEVEFFEFIQINKKALRVKLSEGVYDEKIPSHCSLLVLSNIYGFFVAATNKGFIYASTQDLRDKFEASKADSKELLTQKVHIDVREGQVICLRLSSDHLTLAVCINNGQILLYDVTKVALELHSIKPYQILSFDDEIKDARPNPGEKYNSIAILLMSGNVLIRDFLSDEEIGTIQSDKIGEQITSICWSPKGKQLVCGCQNGKLIKYTPEGVSKGIINPPPDLEQIAYFVVQENDSEHEVYVVSQEPKIKTNYYKFPYICGPSGRDKLPYLYMESIKDWGSNLKNLVICASANSTDINTVARDKLNNWSSWILADTNRAVLPLSDIHEEDTLPVGLALDFTCTDYWSGLVAGEEKQIPPVPILYILNDECDILGYRCFYNDAIFSGENFSEISPPKVLPTTGHSSGVISQKKDLLPDETKSENITLQNNQEQKSYNINASEQKNKFIPSTPIINSNTDKFNTKNREQNSIDDLSETTIKNNYNQTSVLSEKTNLTDADNKLSPPYTINDINDDMPQYNKRRAETVILNIDRFNAAKNAIDKFHEGIKRVEENCILKYKMRSNERSLYNINSLLIGDLPFIILETKELEDRAEDYTKDLVDLKHQVLNFSDEVSLGNTKAKNDLQRLQDAPRIISVGSRLMIQKRIKDRIETVFKNVKESIKALETQLNTLHEQIKEKKNSGLLRQSPLDYIDRSIRNISKGLYHNVTKIDHLNAQLDKLSQHIITTESEASTEDVSEQIIKEVKSVMNPKLNISYSIDAAKATSTYLNKESFCEKFKNLNRKKRKNPIISNLFEDKVIGERKPMPSITISPKKNLSPMKIRDIPAQSYEPKLVHTQDIPKNISNISSPSNEPPFSNHFQTNLDDDDAFIKISVIEGDDSSSLSRTSEFRPTYDESEKSKSEGLPSETESLIISKVVENATTVEPVIDTGSEIIQEIIETKNDSKFEITDKDLNENFNSFGFEEPSNSNNSLSQLSGISEFGMTSSLGTLGNTVSEPVMGQKIVFGTSTPSPSPSPFGGNNESIPRAFAIPPTPPSNVNAFGPLPSSVTQTPTFGSPNPFGQPAFGQTGFVQNPAFGQPAFGQHGFGQRPASTLGVSPASMKAPSGGGFARFASNNAFGSFGEAANSPSRLSKYQENYTIMLRSLLLLPTLSARQKICFYTTSITPDESQVKLNNNNNNNDKETLLTKTERAERVVNSLIEHIQTKHIENVGDTFKVEKVKADDTQENSNVEQNKSSNISRVEVSNVNSNVEPVSKKSFAERAKAGFPKKFMPSELANKWEKPKERLQLFDSIDFGPIGVPSRFVEIRNLPHTIIPRDIQMLAVDIPNGISAINEISPIRNNFFQFMGAIEMSFHSEKDAPKNYELKPRMPSNNMRGTANNGTSVIVSGLPRHVALEQIREFITDIPNNQQQIWKNIFELPVAGASPIYSKYLIVMRTKPEAYRLVRKLHNTYFAKDFNSKRFPIKAKIVLLSIGK</sequence>
<organism evidence="7 8">
    <name type="scientific">Diversispora eburnea</name>
    <dbReference type="NCBI Taxonomy" id="1213867"/>
    <lineage>
        <taxon>Eukaryota</taxon>
        <taxon>Fungi</taxon>
        <taxon>Fungi incertae sedis</taxon>
        <taxon>Mucoromycota</taxon>
        <taxon>Glomeromycotina</taxon>
        <taxon>Glomeromycetes</taxon>
        <taxon>Diversisporales</taxon>
        <taxon>Diversisporaceae</taxon>
        <taxon>Diversispora</taxon>
    </lineage>
</organism>
<dbReference type="PANTHER" id="PTHR23193">
    <property type="entry name" value="NUCLEAR PORE COMPLEX PROTEIN NUP"/>
    <property type="match status" value="1"/>
</dbReference>
<keyword evidence="2" id="KW-0813">Transport</keyword>
<keyword evidence="8" id="KW-1185">Reference proteome</keyword>
<dbReference type="OrthoDB" id="248320at2759"/>
<comment type="caution">
    <text evidence="7">The sequence shown here is derived from an EMBL/GenBank/DDBJ whole genome shotgun (WGS) entry which is preliminary data.</text>
</comment>
<dbReference type="PANTHER" id="PTHR23193:SF23">
    <property type="entry name" value="NUCLEAR PORE COMPLEX PROTEIN NUP153"/>
    <property type="match status" value="1"/>
</dbReference>